<dbReference type="EMBL" id="GG692428">
    <property type="protein sequence ID" value="EER39941.1"/>
    <property type="molecule type" value="Genomic_DNA"/>
</dbReference>
<accession>C6HI13</accession>
<reference evidence="2" key="1">
    <citation type="submission" date="2009-05" db="EMBL/GenBank/DDBJ databases">
        <title>The genome sequence of Ajellomyces capsulatus strain H143.</title>
        <authorList>
            <person name="Champion M."/>
            <person name="Cuomo C.A."/>
            <person name="Ma L.-J."/>
            <person name="Henn M.R."/>
            <person name="Sil A."/>
            <person name="Goldman B."/>
            <person name="Young S.K."/>
            <person name="Kodira C.D."/>
            <person name="Zeng Q."/>
            <person name="Koehrsen M."/>
            <person name="Alvarado L."/>
            <person name="Berlin A.M."/>
            <person name="Borenstein D."/>
            <person name="Chen Z."/>
            <person name="Engels R."/>
            <person name="Freedman E."/>
            <person name="Gellesch M."/>
            <person name="Goldberg J."/>
            <person name="Griggs A."/>
            <person name="Gujja S."/>
            <person name="Heiman D.I."/>
            <person name="Hepburn T.A."/>
            <person name="Howarth C."/>
            <person name="Jen D."/>
            <person name="Larson L."/>
            <person name="Lewis B."/>
            <person name="Mehta T."/>
            <person name="Park D."/>
            <person name="Pearson M."/>
            <person name="Roberts A."/>
            <person name="Saif S."/>
            <person name="Shea T.D."/>
            <person name="Shenoy N."/>
            <person name="Sisk P."/>
            <person name="Stolte C."/>
            <person name="Sykes S."/>
            <person name="Walk T."/>
            <person name="White J."/>
            <person name="Yandava C."/>
            <person name="Klein B."/>
            <person name="McEwen J.G."/>
            <person name="Puccia R."/>
            <person name="Goldman G.H."/>
            <person name="Felipe M.S."/>
            <person name="Nino-Vega G."/>
            <person name="San-Blas G."/>
            <person name="Taylor J.W."/>
            <person name="Mendoza L."/>
            <person name="Galagan J.E."/>
            <person name="Nusbaum C."/>
            <person name="Birren B.W."/>
        </authorList>
    </citation>
    <scope>NUCLEOTIDE SEQUENCE [LARGE SCALE GENOMIC DNA]</scope>
    <source>
        <strain evidence="2">H143</strain>
    </source>
</reference>
<dbReference type="OMA" id="KENCCER"/>
<dbReference type="VEuPathDB" id="FungiDB:HCDG_06163"/>
<evidence type="ECO:0000313" key="1">
    <source>
        <dbReference type="EMBL" id="EER39941.1"/>
    </source>
</evidence>
<gene>
    <name evidence="1" type="ORF">HCDG_06163</name>
</gene>
<dbReference type="AlphaFoldDB" id="C6HI13"/>
<proteinExistence type="predicted"/>
<sequence length="130" mass="14951">MPISSPIRSINHRSLCDEFLSSIAMDQMPQENRTCTTQLKKLMEAFCTQQGKDLSTFLFEGMEVRQETTTIVATRTEWYIKIETNGLLDEHTVLLGEPQPAGRYTDRHRWLSMAPGGIRNALRKENCCER</sequence>
<organism evidence="1 2">
    <name type="scientific">Ajellomyces capsulatus (strain H143)</name>
    <name type="common">Darling's disease fungus</name>
    <name type="synonym">Histoplasma capsulatum</name>
    <dbReference type="NCBI Taxonomy" id="544712"/>
    <lineage>
        <taxon>Eukaryota</taxon>
        <taxon>Fungi</taxon>
        <taxon>Dikarya</taxon>
        <taxon>Ascomycota</taxon>
        <taxon>Pezizomycotina</taxon>
        <taxon>Eurotiomycetes</taxon>
        <taxon>Eurotiomycetidae</taxon>
        <taxon>Onygenales</taxon>
        <taxon>Ajellomycetaceae</taxon>
        <taxon>Histoplasma</taxon>
    </lineage>
</organism>
<evidence type="ECO:0000313" key="2">
    <source>
        <dbReference type="Proteomes" id="UP000002624"/>
    </source>
</evidence>
<protein>
    <submittedName>
        <fullName evidence="1">Uncharacterized protein</fullName>
    </submittedName>
</protein>
<name>C6HI13_AJECH</name>
<dbReference type="HOGENOM" id="CLU_2222426_0_0_1"/>
<dbReference type="Proteomes" id="UP000002624">
    <property type="component" value="Unassembled WGS sequence"/>
</dbReference>